<dbReference type="OrthoDB" id="5332870at2759"/>
<sequence>MGLQETLTAEVERIVSTPYAVSLKRLHDILIQCDSCTIHAWADASACQVTSLARSVKEALEIWPCALDILHRLARVRRFRDAFIQQDPSMLDAFLRKATTSDPSTEVFQICVALLSEPLPPSVPLPLSAQEFFMRAFDKAVKSMEEHHVGGVHSLLNGACGDLLGILPDDRIEYIEEKAYGLLKNSGVKPDSDEDRSKLHLLCLGLMGILAPSCEPKAKKIVPRHPMDDQNPLLLPQRSSPIKHLEEIPRTFRGSAARATMHLTVTLATGVLSNDSKSVDGTTVNYLNIASNILTIMPLDVRQDYFDQSVKYTSKFIEKVLKAGSHPGIQLQGLVCIGLLHEGRRLPASVVSAYSKALLLARQIPQEYLAFAEAVRLSLPCFAAQLDEGFIRDVLCSAVKATVQSTSQLSELQWLHLLTQLLGEVAQDTTSVRRNILLTLSSDSFQEHLQKLLAFCPSNMAVPQGSGEQCRSLVLEGSTRLGMGICSLLLRVALMSQADELGMDTQTGLRLLQKQQDLASSQIPHCKHPRPCQNGAATLSLVQEICTPYSQSDSREWRTRLAKELEVYDKQRVDLIERRMGEVCRDLETRCEQVEEPLQLEHLKVQALQDESETLRRRNEDLSKKITSLETRDVDREFFMEGLETEKVQAEKQLKHADEINKDLSKKVDDLQHRLDEANKAAGRTLIQARQEQDRMKSELRALLAKEETRCEEQAATIDDLKTNIAKIEGDLVVVRQSLEQERTTGEELRETLDNAMQHVEEQKTAKLQAQAEVSDLMEKESVLMDQLRQAHANLTEAHTTALESQAEHETAVAALNTELESLRSAAESELQRVEEEASRAHEMIETQLQAAQQEINSVVGDKERLSADMQTRDSQIARLQRKIEKLTDARDSAEAKVEEMEAWRNESDPDEDPDLTESERTQSPGEAFGPQRDPSATTDAQSTVGTLGLKTTLNETLPES</sequence>
<protein>
    <submittedName>
        <fullName evidence="2">Uncharacterized protein</fullName>
    </submittedName>
</protein>
<name>A0A8H4J0Y7_9PEZI</name>
<gene>
    <name evidence="2" type="ORF">GTA08_BOTSDO02086</name>
</gene>
<proteinExistence type="predicted"/>
<feature type="region of interest" description="Disordered" evidence="1">
    <location>
        <begin position="888"/>
        <end position="961"/>
    </location>
</feature>
<organism evidence="2 3">
    <name type="scientific">Botryosphaeria dothidea</name>
    <dbReference type="NCBI Taxonomy" id="55169"/>
    <lineage>
        <taxon>Eukaryota</taxon>
        <taxon>Fungi</taxon>
        <taxon>Dikarya</taxon>
        <taxon>Ascomycota</taxon>
        <taxon>Pezizomycotina</taxon>
        <taxon>Dothideomycetes</taxon>
        <taxon>Dothideomycetes incertae sedis</taxon>
        <taxon>Botryosphaeriales</taxon>
        <taxon>Botryosphaeriaceae</taxon>
        <taxon>Botryosphaeria</taxon>
    </lineage>
</organism>
<feature type="compositionally biased region" description="Basic and acidic residues" evidence="1">
    <location>
        <begin position="888"/>
        <end position="908"/>
    </location>
</feature>
<dbReference type="Proteomes" id="UP000572817">
    <property type="component" value="Unassembled WGS sequence"/>
</dbReference>
<evidence type="ECO:0000313" key="2">
    <source>
        <dbReference type="EMBL" id="KAF4309832.1"/>
    </source>
</evidence>
<reference evidence="2" key="1">
    <citation type="submission" date="2020-04" db="EMBL/GenBank/DDBJ databases">
        <title>Genome Assembly and Annotation of Botryosphaeria dothidea sdau 11-99, a Latent Pathogen of Apple Fruit Ring Rot in China.</title>
        <authorList>
            <person name="Yu C."/>
            <person name="Diao Y."/>
            <person name="Lu Q."/>
            <person name="Zhao J."/>
            <person name="Cui S."/>
            <person name="Peng C."/>
            <person name="He B."/>
            <person name="Liu H."/>
        </authorList>
    </citation>
    <scope>NUCLEOTIDE SEQUENCE [LARGE SCALE GENOMIC DNA]</scope>
    <source>
        <strain evidence="2">Sdau11-99</strain>
    </source>
</reference>
<feature type="compositionally biased region" description="Polar residues" evidence="1">
    <location>
        <begin position="935"/>
        <end position="961"/>
    </location>
</feature>
<accession>A0A8H4J0Y7</accession>
<evidence type="ECO:0000313" key="3">
    <source>
        <dbReference type="Proteomes" id="UP000572817"/>
    </source>
</evidence>
<dbReference type="AlphaFoldDB" id="A0A8H4J0Y7"/>
<dbReference type="EMBL" id="WWBZ02000016">
    <property type="protein sequence ID" value="KAF4309832.1"/>
    <property type="molecule type" value="Genomic_DNA"/>
</dbReference>
<evidence type="ECO:0000256" key="1">
    <source>
        <dbReference type="SAM" id="MobiDB-lite"/>
    </source>
</evidence>
<keyword evidence="3" id="KW-1185">Reference proteome</keyword>
<comment type="caution">
    <text evidence="2">The sequence shown here is derived from an EMBL/GenBank/DDBJ whole genome shotgun (WGS) entry which is preliminary data.</text>
</comment>